<reference evidence="2 3" key="1">
    <citation type="submission" date="2024-01" db="EMBL/GenBank/DDBJ databases">
        <title>The complete chloroplast genome sequence of Lithospermum erythrorhizon: insights into the phylogenetic relationship among Boraginaceae species and the maternal lineages of purple gromwells.</title>
        <authorList>
            <person name="Okada T."/>
            <person name="Watanabe K."/>
        </authorList>
    </citation>
    <scope>NUCLEOTIDE SEQUENCE [LARGE SCALE GENOMIC DNA]</scope>
</reference>
<comment type="caution">
    <text evidence="2">The sequence shown here is derived from an EMBL/GenBank/DDBJ whole genome shotgun (WGS) entry which is preliminary data.</text>
</comment>
<feature type="compositionally biased region" description="Polar residues" evidence="1">
    <location>
        <begin position="48"/>
        <end position="60"/>
    </location>
</feature>
<evidence type="ECO:0000256" key="1">
    <source>
        <dbReference type="SAM" id="MobiDB-lite"/>
    </source>
</evidence>
<feature type="compositionally biased region" description="Basic and acidic residues" evidence="1">
    <location>
        <begin position="190"/>
        <end position="200"/>
    </location>
</feature>
<dbReference type="Gene3D" id="1.10.10.60">
    <property type="entry name" value="Homeodomain-like"/>
    <property type="match status" value="1"/>
</dbReference>
<evidence type="ECO:0000313" key="2">
    <source>
        <dbReference type="EMBL" id="GAA0162105.1"/>
    </source>
</evidence>
<feature type="compositionally biased region" description="Polar residues" evidence="1">
    <location>
        <begin position="11"/>
        <end position="34"/>
    </location>
</feature>
<dbReference type="InterPro" id="IPR009057">
    <property type="entry name" value="Homeodomain-like_sf"/>
</dbReference>
<dbReference type="CDD" id="cd00167">
    <property type="entry name" value="SANT"/>
    <property type="match status" value="1"/>
</dbReference>
<sequence>MSKRKPKAKETLTTIPRRSPRFLSTNSPEALNPNTPKPKHEPIHILRSSATPLSPTSKSKYSNEDSGKLVRDEVSINTKAGVSLSNNRVELRRSMRLSEIKNQLDGVENGVESEGGRVLRRGGERVDAYSVVSSKTREGRSLRKRGLGIKDGSFSENSKRNVSSASEKAKLGIDLCNEVEGMIEKRVTRSDSRRSELEHRKSNRNALFQGDRNCDSSKNLDKEEFTNEKTRGGVKLVLENYTREENVNNVRGGKEQIGKKRNLNQCKGKSKSDCAKGWSEEQEHALQKAYFAANPTPQFWKRVAKMVPGKSAQDCFDKIHSAHLTPPLAQPRSRAKKITPSSLSFSASTLLNSPEPKSKKPRCSHLVQKTVRHLLQKQCNNDQDEGADFFAIFEATADPSNGASQQLTSCCTPEKNKGGSNFRTKCNDTCSADRKSLSRLNMLSGSCLTSPPVLKQIKNKALHEKYIDQLHRRETRRKAALSKAAKQVASQNNKLGIQDGKVDSLKAARNALYFDASDAITQLQQSQMNTVYNCDFSDDDHLESSDDGED</sequence>
<dbReference type="InterPro" id="IPR001005">
    <property type="entry name" value="SANT/Myb"/>
</dbReference>
<keyword evidence="3" id="KW-1185">Reference proteome</keyword>
<feature type="compositionally biased region" description="Basic and acidic residues" evidence="1">
    <location>
        <begin position="212"/>
        <end position="226"/>
    </location>
</feature>
<evidence type="ECO:0008006" key="4">
    <source>
        <dbReference type="Google" id="ProtNLM"/>
    </source>
</evidence>
<dbReference type="AlphaFoldDB" id="A0AAV3QF43"/>
<dbReference type="Proteomes" id="UP001454036">
    <property type="component" value="Unassembled WGS sequence"/>
</dbReference>
<evidence type="ECO:0000313" key="3">
    <source>
        <dbReference type="Proteomes" id="UP001454036"/>
    </source>
</evidence>
<protein>
    <recommendedName>
        <fullName evidence="4">Myb-like domain-containing protein</fullName>
    </recommendedName>
</protein>
<feature type="region of interest" description="Disordered" evidence="1">
    <location>
        <begin position="1"/>
        <end position="68"/>
    </location>
</feature>
<feature type="region of interest" description="Disordered" evidence="1">
    <location>
        <begin position="190"/>
        <end position="226"/>
    </location>
</feature>
<dbReference type="SUPFAM" id="SSF46689">
    <property type="entry name" value="Homeodomain-like"/>
    <property type="match status" value="1"/>
</dbReference>
<proteinExistence type="predicted"/>
<accession>A0AAV3QF43</accession>
<dbReference type="PANTHER" id="PTHR14000:SF17">
    <property type="entry name" value="MYB-LIKE DOMAIN-CONTAINING PROTEIN"/>
    <property type="match status" value="1"/>
</dbReference>
<organism evidence="2 3">
    <name type="scientific">Lithospermum erythrorhizon</name>
    <name type="common">Purple gromwell</name>
    <name type="synonym">Lithospermum officinale var. erythrorhizon</name>
    <dbReference type="NCBI Taxonomy" id="34254"/>
    <lineage>
        <taxon>Eukaryota</taxon>
        <taxon>Viridiplantae</taxon>
        <taxon>Streptophyta</taxon>
        <taxon>Embryophyta</taxon>
        <taxon>Tracheophyta</taxon>
        <taxon>Spermatophyta</taxon>
        <taxon>Magnoliopsida</taxon>
        <taxon>eudicotyledons</taxon>
        <taxon>Gunneridae</taxon>
        <taxon>Pentapetalae</taxon>
        <taxon>asterids</taxon>
        <taxon>lamiids</taxon>
        <taxon>Boraginales</taxon>
        <taxon>Boraginaceae</taxon>
        <taxon>Boraginoideae</taxon>
        <taxon>Lithospermeae</taxon>
        <taxon>Lithospermum</taxon>
    </lineage>
</organism>
<gene>
    <name evidence="2" type="ORF">LIER_18274</name>
</gene>
<dbReference type="EMBL" id="BAABME010004365">
    <property type="protein sequence ID" value="GAA0162105.1"/>
    <property type="molecule type" value="Genomic_DNA"/>
</dbReference>
<name>A0AAV3QF43_LITER</name>
<dbReference type="PANTHER" id="PTHR14000">
    <property type="entry name" value="FINGER CCCH DOMAIN PROTEIN, PUTATIVE (DUF3755)-RELATED"/>
    <property type="match status" value="1"/>
</dbReference>